<accession>A0ABS7XBX9</accession>
<evidence type="ECO:0000313" key="3">
    <source>
        <dbReference type="Proteomes" id="UP000663814"/>
    </source>
</evidence>
<sequence>MEFFLTDWAVWTPDSTQGDTGLGAQPMPELTQVPAMTRRRLSKLTKLTFDVALAVQPIDDTLASQQSISTIFASRHGDLHKTLGLLQQVAQQEALSPTQFALSVHNAISGQLSLFKQNRADTNAIAAGADSLHYAVLEAAARLQTEPELSQILVLYADEPVPEVYQPFCQDPAQPVALALLLSRNQGEKMHFVRHSAPTQSASTQQVLQLLPLLQQQCSTVNIAGRQCQWHWQRG</sequence>
<evidence type="ECO:0000259" key="1">
    <source>
        <dbReference type="Pfam" id="PF13723"/>
    </source>
</evidence>
<feature type="domain" description="Beta-ketoacyl synthase-like N-terminal" evidence="1">
    <location>
        <begin position="22"/>
        <end position="233"/>
    </location>
</feature>
<protein>
    <submittedName>
        <fullName evidence="2">Beta-ketoacyl synthase chain length factor</fullName>
    </submittedName>
</protein>
<dbReference type="EMBL" id="JAERPS020000006">
    <property type="protein sequence ID" value="MBZ9613060.1"/>
    <property type="molecule type" value="Genomic_DNA"/>
</dbReference>
<evidence type="ECO:0000313" key="2">
    <source>
        <dbReference type="EMBL" id="MBZ9613060.1"/>
    </source>
</evidence>
<gene>
    <name evidence="2" type="ORF">I4W93_015835</name>
</gene>
<proteinExistence type="predicted"/>
<keyword evidence="3" id="KW-1185">Reference proteome</keyword>
<comment type="caution">
    <text evidence="2">The sequence shown here is derived from an EMBL/GenBank/DDBJ whole genome shotgun (WGS) entry which is preliminary data.</text>
</comment>
<organism evidence="2 3">
    <name type="scientific">Rheinheimera maricola</name>
    <dbReference type="NCBI Taxonomy" id="2793282"/>
    <lineage>
        <taxon>Bacteria</taxon>
        <taxon>Pseudomonadati</taxon>
        <taxon>Pseudomonadota</taxon>
        <taxon>Gammaproteobacteria</taxon>
        <taxon>Chromatiales</taxon>
        <taxon>Chromatiaceae</taxon>
        <taxon>Rheinheimera</taxon>
    </lineage>
</organism>
<name>A0ABS7XBX9_9GAMM</name>
<dbReference type="Proteomes" id="UP000663814">
    <property type="component" value="Unassembled WGS sequence"/>
</dbReference>
<dbReference type="RefSeq" id="WP_205311769.1">
    <property type="nucleotide sequence ID" value="NZ_JAERPS020000006.1"/>
</dbReference>
<reference evidence="2 3" key="1">
    <citation type="submission" date="2020-12" db="EMBL/GenBank/DDBJ databases">
        <authorList>
            <person name="Ruan W."/>
            <person name="Khan S.A."/>
            <person name="Jeon C.O."/>
        </authorList>
    </citation>
    <scope>NUCLEOTIDE SEQUENCE [LARGE SCALE GENOMIC DNA]</scope>
    <source>
        <strain evidence="2 3">MA-13</strain>
    </source>
</reference>
<dbReference type="Pfam" id="PF13723">
    <property type="entry name" value="Ketoacyl-synt_2"/>
    <property type="match status" value="1"/>
</dbReference>
<dbReference type="InterPro" id="IPR014030">
    <property type="entry name" value="Ketoacyl_synth_N"/>
</dbReference>
<reference evidence="2 3" key="2">
    <citation type="submission" date="2021-08" db="EMBL/GenBank/DDBJ databases">
        <title>Rheinheimera aquimaris sp. nov., isolated from seawater of the East Sea in Korea.</title>
        <authorList>
            <person name="Kim K.H."/>
            <person name="Wenting R."/>
            <person name="Kim K.R."/>
            <person name="Jeon C.O."/>
        </authorList>
    </citation>
    <scope>NUCLEOTIDE SEQUENCE [LARGE SCALE GENOMIC DNA]</scope>
    <source>
        <strain evidence="2 3">MA-13</strain>
    </source>
</reference>